<dbReference type="AlphaFoldDB" id="A0A239XJC2"/>
<evidence type="ECO:0000313" key="2">
    <source>
        <dbReference type="EMBL" id="SNV47061.1"/>
    </source>
</evidence>
<keyword evidence="3" id="KW-1185">Reference proteome</keyword>
<dbReference type="InterPro" id="IPR021683">
    <property type="entry name" value="DUF3267"/>
</dbReference>
<protein>
    <submittedName>
        <fullName evidence="2">Protein of uncharacterized function (DUF3267)</fullName>
    </submittedName>
</protein>
<sequence>MDFSNYNKEMLTIDLAKANVAAIKYFAFFALIFGLPYYFIWGFNLKPIFETENLILNIAFPFFLFLFGIVIHELVHGIFFAKYAEKGFKSVRFGVLWKMLTPYAHCKEPLKIKQYTVALLAPLVIVGIIPSIAGLIAGSVSLLFFGIFLSGGAAGDLMIYNLIKKENPEDYVQDHPSEAGCWIYRKKTVSCHEFTNFL</sequence>
<dbReference type="Pfam" id="PF11667">
    <property type="entry name" value="DUF3267"/>
    <property type="match status" value="1"/>
</dbReference>
<reference evidence="2 3" key="1">
    <citation type="submission" date="2017-06" db="EMBL/GenBank/DDBJ databases">
        <authorList>
            <consortium name="Pathogen Informatics"/>
        </authorList>
    </citation>
    <scope>NUCLEOTIDE SEQUENCE [LARGE SCALE GENOMIC DNA]</scope>
    <source>
        <strain evidence="2 3">NCTC13490</strain>
    </source>
</reference>
<evidence type="ECO:0000256" key="1">
    <source>
        <dbReference type="SAM" id="Phobius"/>
    </source>
</evidence>
<feature type="transmembrane region" description="Helical" evidence="1">
    <location>
        <begin position="60"/>
        <end position="81"/>
    </location>
</feature>
<feature type="transmembrane region" description="Helical" evidence="1">
    <location>
        <begin position="21"/>
        <end position="40"/>
    </location>
</feature>
<keyword evidence="1" id="KW-0472">Membrane</keyword>
<feature type="transmembrane region" description="Helical" evidence="1">
    <location>
        <begin position="117"/>
        <end position="136"/>
    </location>
</feature>
<feature type="transmembrane region" description="Helical" evidence="1">
    <location>
        <begin position="142"/>
        <end position="163"/>
    </location>
</feature>
<gene>
    <name evidence="2" type="ORF">SAMEA4412677_01672</name>
</gene>
<proteinExistence type="predicted"/>
<dbReference type="KEGG" id="ctak:4412677_01672"/>
<dbReference type="RefSeq" id="WP_095072266.1">
    <property type="nucleotide sequence ID" value="NZ_LT906465.1"/>
</dbReference>
<dbReference type="Proteomes" id="UP000215196">
    <property type="component" value="Chromosome 1"/>
</dbReference>
<keyword evidence="1" id="KW-0812">Transmembrane</keyword>
<dbReference type="EMBL" id="LT906465">
    <property type="protein sequence ID" value="SNV47061.1"/>
    <property type="molecule type" value="Genomic_DNA"/>
</dbReference>
<accession>A0A239XJC2</accession>
<keyword evidence="1" id="KW-1133">Transmembrane helix</keyword>
<evidence type="ECO:0000313" key="3">
    <source>
        <dbReference type="Proteomes" id="UP000215196"/>
    </source>
</evidence>
<organism evidence="2 3">
    <name type="scientific">Chryseobacterium taklimakanense</name>
    <dbReference type="NCBI Taxonomy" id="536441"/>
    <lineage>
        <taxon>Bacteria</taxon>
        <taxon>Pseudomonadati</taxon>
        <taxon>Bacteroidota</taxon>
        <taxon>Flavobacteriia</taxon>
        <taxon>Flavobacteriales</taxon>
        <taxon>Weeksellaceae</taxon>
        <taxon>Chryseobacterium group</taxon>
        <taxon>Chryseobacterium</taxon>
    </lineage>
</organism>
<name>A0A239XJC2_9FLAO</name>